<gene>
    <name evidence="2" type="ORF">SAMN05443431_10230</name>
</gene>
<dbReference type="RefSeq" id="WP_090837440.1">
    <property type="nucleotide sequence ID" value="NZ_FORM01000002.1"/>
</dbReference>
<proteinExistence type="predicted"/>
<keyword evidence="3" id="KW-1185">Reference proteome</keyword>
<keyword evidence="1" id="KW-1133">Transmembrane helix</keyword>
<dbReference type="Proteomes" id="UP000199559">
    <property type="component" value="Unassembled WGS sequence"/>
</dbReference>
<dbReference type="EMBL" id="FORM01000002">
    <property type="protein sequence ID" value="SFI73289.1"/>
    <property type="molecule type" value="Genomic_DNA"/>
</dbReference>
<sequence>MTSENIDHHISDHKYLNLLLNGKEITGFSDFSNLDFADQDFKNHIETQYIDSFNTIYKKYEIDSKNNAKTSAFLRSLEFLATPKVIDVVAAQYYPKLNDALNVLKQTKAIVDEKPENFNVPLVNNTLNVLILNICNRLDQSEVIENGKKQLIAHCLYICDAISHVNPKHHKEIYVARKDVLKYIEKIDSYKTEESHLYFAPKIETDEDASAEGPILEKKVKKRGAGFYISIAIAIAYVAYRFFSRIN</sequence>
<name>A0A1I3KLB2_9FLAO</name>
<keyword evidence="1" id="KW-0472">Membrane</keyword>
<accession>A0A1I3KLB2</accession>
<feature type="transmembrane region" description="Helical" evidence="1">
    <location>
        <begin position="225"/>
        <end position="243"/>
    </location>
</feature>
<keyword evidence="1" id="KW-0812">Transmembrane</keyword>
<organism evidence="2 3">
    <name type="scientific">Olleya namhaensis</name>
    <dbReference type="NCBI Taxonomy" id="1144750"/>
    <lineage>
        <taxon>Bacteria</taxon>
        <taxon>Pseudomonadati</taxon>
        <taxon>Bacteroidota</taxon>
        <taxon>Flavobacteriia</taxon>
        <taxon>Flavobacteriales</taxon>
        <taxon>Flavobacteriaceae</taxon>
    </lineage>
</organism>
<evidence type="ECO:0000313" key="3">
    <source>
        <dbReference type="Proteomes" id="UP000199559"/>
    </source>
</evidence>
<evidence type="ECO:0000313" key="2">
    <source>
        <dbReference type="EMBL" id="SFI73289.1"/>
    </source>
</evidence>
<reference evidence="3" key="1">
    <citation type="submission" date="2016-10" db="EMBL/GenBank/DDBJ databases">
        <authorList>
            <person name="Varghese N."/>
            <person name="Submissions S."/>
        </authorList>
    </citation>
    <scope>NUCLEOTIDE SEQUENCE [LARGE SCALE GENOMIC DNA]</scope>
    <source>
        <strain evidence="3">DSM 28881</strain>
    </source>
</reference>
<protein>
    <submittedName>
        <fullName evidence="2">Uncharacterized protein</fullName>
    </submittedName>
</protein>
<dbReference type="AlphaFoldDB" id="A0A1I3KLB2"/>
<evidence type="ECO:0000256" key="1">
    <source>
        <dbReference type="SAM" id="Phobius"/>
    </source>
</evidence>